<keyword evidence="6 7" id="KW-0472">Membrane</keyword>
<dbReference type="InterPro" id="IPR027470">
    <property type="entry name" value="Cation_efflux_CTD"/>
</dbReference>
<evidence type="ECO:0000256" key="5">
    <source>
        <dbReference type="ARBA" id="ARBA00022989"/>
    </source>
</evidence>
<evidence type="ECO:0000256" key="6">
    <source>
        <dbReference type="ARBA" id="ARBA00023136"/>
    </source>
</evidence>
<dbReference type="InterPro" id="IPR050291">
    <property type="entry name" value="CDF_Transporter"/>
</dbReference>
<dbReference type="Pfam" id="PF16916">
    <property type="entry name" value="ZT_dimer"/>
    <property type="match status" value="1"/>
</dbReference>
<comment type="similarity">
    <text evidence="2">Belongs to the cation diffusion facilitator (CDF) transporter (TC 2.A.4) family.</text>
</comment>
<organism evidence="10 11">
    <name type="scientific">Paenibacillus agri</name>
    <dbReference type="NCBI Taxonomy" id="2744309"/>
    <lineage>
        <taxon>Bacteria</taxon>
        <taxon>Bacillati</taxon>
        <taxon>Bacillota</taxon>
        <taxon>Bacilli</taxon>
        <taxon>Bacillales</taxon>
        <taxon>Paenibacillaceae</taxon>
        <taxon>Paenibacillus</taxon>
    </lineage>
</organism>
<gene>
    <name evidence="10" type="ORF">HPT30_05845</name>
</gene>
<dbReference type="GO" id="GO:0008324">
    <property type="term" value="F:monoatomic cation transmembrane transporter activity"/>
    <property type="evidence" value="ECO:0007669"/>
    <property type="project" value="InterPro"/>
</dbReference>
<feature type="domain" description="Cation efflux protein transmembrane" evidence="8">
    <location>
        <begin position="14"/>
        <end position="215"/>
    </location>
</feature>
<dbReference type="NCBIfam" id="TIGR01297">
    <property type="entry name" value="CDF"/>
    <property type="match status" value="1"/>
</dbReference>
<dbReference type="InterPro" id="IPR058533">
    <property type="entry name" value="Cation_efflux_TM"/>
</dbReference>
<evidence type="ECO:0000256" key="1">
    <source>
        <dbReference type="ARBA" id="ARBA00004141"/>
    </source>
</evidence>
<dbReference type="RefSeq" id="WP_175370498.1">
    <property type="nucleotide sequence ID" value="NZ_JABWCS010000194.1"/>
</dbReference>
<evidence type="ECO:0000256" key="4">
    <source>
        <dbReference type="ARBA" id="ARBA00022692"/>
    </source>
</evidence>
<dbReference type="SUPFAM" id="SSF160240">
    <property type="entry name" value="Cation efflux protein cytoplasmic domain-like"/>
    <property type="match status" value="1"/>
</dbReference>
<dbReference type="SUPFAM" id="SSF161111">
    <property type="entry name" value="Cation efflux protein transmembrane domain-like"/>
    <property type="match status" value="1"/>
</dbReference>
<keyword evidence="5 7" id="KW-1133">Transmembrane helix</keyword>
<evidence type="ECO:0000313" key="11">
    <source>
        <dbReference type="Proteomes" id="UP000564806"/>
    </source>
</evidence>
<accession>A0A850EHM0</accession>
<dbReference type="PANTHER" id="PTHR43840:SF15">
    <property type="entry name" value="MITOCHONDRIAL METAL TRANSPORTER 1-RELATED"/>
    <property type="match status" value="1"/>
</dbReference>
<dbReference type="InterPro" id="IPR002524">
    <property type="entry name" value="Cation_efflux"/>
</dbReference>
<feature type="transmembrane region" description="Helical" evidence="7">
    <location>
        <begin position="119"/>
        <end position="141"/>
    </location>
</feature>
<keyword evidence="3" id="KW-0813">Transport</keyword>
<evidence type="ECO:0000259" key="8">
    <source>
        <dbReference type="Pfam" id="PF01545"/>
    </source>
</evidence>
<dbReference type="Proteomes" id="UP000564806">
    <property type="component" value="Unassembled WGS sequence"/>
</dbReference>
<name>A0A850EHM0_9BACL</name>
<proteinExistence type="inferred from homology"/>
<feature type="transmembrane region" description="Helical" evidence="7">
    <location>
        <begin position="161"/>
        <end position="181"/>
    </location>
</feature>
<evidence type="ECO:0000256" key="7">
    <source>
        <dbReference type="SAM" id="Phobius"/>
    </source>
</evidence>
<dbReference type="InterPro" id="IPR027469">
    <property type="entry name" value="Cation_efflux_TMD_sf"/>
</dbReference>
<dbReference type="Gene3D" id="3.30.70.1350">
    <property type="entry name" value="Cation efflux protein, cytoplasmic domain"/>
    <property type="match status" value="1"/>
</dbReference>
<dbReference type="InterPro" id="IPR036837">
    <property type="entry name" value="Cation_efflux_CTD_sf"/>
</dbReference>
<dbReference type="AlphaFoldDB" id="A0A850EHM0"/>
<sequence>MNDKQSTQNETVAWTGIVSDVALAIAKGSVGYISGSKALMGDALYTGADAAAKLANTLPWRSGQKKNSKASSRFKAGARQGSKEPILAISCSVLILMGGLQVVFSSIRDLTYGHLTTPGYYALVTVLLSILVKEIVFQYQYRHFKKLGDGSHAAYADSHRFSLYTSITVLIGITLAMAGSYSGWHPLLYMDPIAALLTGFLILRKGYSLIASSVYGKNIQELPSEDAASFIDTVQRVHGVIRVEHLKAMEQGRYVNLEVQISVNPRITVLEAQEIAECARKLLLQRFVHVGEVRMDVVPYDPGYPYKSNHELVDDDLPTLLQ</sequence>
<keyword evidence="4 7" id="KW-0812">Transmembrane</keyword>
<evidence type="ECO:0000259" key="9">
    <source>
        <dbReference type="Pfam" id="PF16916"/>
    </source>
</evidence>
<evidence type="ECO:0000313" key="10">
    <source>
        <dbReference type="EMBL" id="NUU59876.1"/>
    </source>
</evidence>
<dbReference type="Gene3D" id="1.20.1510.10">
    <property type="entry name" value="Cation efflux protein transmembrane domain"/>
    <property type="match status" value="1"/>
</dbReference>
<evidence type="ECO:0000256" key="3">
    <source>
        <dbReference type="ARBA" id="ARBA00022448"/>
    </source>
</evidence>
<comment type="subcellular location">
    <subcellularLocation>
        <location evidence="1">Membrane</location>
        <topology evidence="1">Multi-pass membrane protein</topology>
    </subcellularLocation>
</comment>
<comment type="caution">
    <text evidence="10">The sequence shown here is derived from an EMBL/GenBank/DDBJ whole genome shotgun (WGS) entry which is preliminary data.</text>
</comment>
<dbReference type="EMBL" id="JABWCS010000194">
    <property type="protein sequence ID" value="NUU59876.1"/>
    <property type="molecule type" value="Genomic_DNA"/>
</dbReference>
<evidence type="ECO:0000256" key="2">
    <source>
        <dbReference type="ARBA" id="ARBA00008114"/>
    </source>
</evidence>
<protein>
    <submittedName>
        <fullName evidence="10">Cation diffusion facilitator family transporter</fullName>
    </submittedName>
</protein>
<dbReference type="GO" id="GO:0016020">
    <property type="term" value="C:membrane"/>
    <property type="evidence" value="ECO:0007669"/>
    <property type="project" value="UniProtKB-SubCell"/>
</dbReference>
<feature type="transmembrane region" description="Helical" evidence="7">
    <location>
        <begin position="86"/>
        <end position="107"/>
    </location>
</feature>
<dbReference type="PANTHER" id="PTHR43840">
    <property type="entry name" value="MITOCHONDRIAL METAL TRANSPORTER 1-RELATED"/>
    <property type="match status" value="1"/>
</dbReference>
<dbReference type="Pfam" id="PF01545">
    <property type="entry name" value="Cation_efflux"/>
    <property type="match status" value="1"/>
</dbReference>
<feature type="domain" description="Cation efflux protein cytoplasmic" evidence="9">
    <location>
        <begin position="222"/>
        <end position="293"/>
    </location>
</feature>
<reference evidence="10" key="1">
    <citation type="submission" date="2020-06" db="EMBL/GenBank/DDBJ databases">
        <title>Paenibacillus sp. nov., isolated from soil.</title>
        <authorList>
            <person name="Seo Y.L."/>
        </authorList>
    </citation>
    <scope>NUCLEOTIDE SEQUENCE [LARGE SCALE GENOMIC DNA]</scope>
    <source>
        <strain evidence="10">JW14</strain>
    </source>
</reference>
<keyword evidence="11" id="KW-1185">Reference proteome</keyword>